<dbReference type="Pfam" id="PF17863">
    <property type="entry name" value="AAA_lid_2"/>
    <property type="match status" value="1"/>
</dbReference>
<dbReference type="AlphaFoldDB" id="A0A2T0BNL2"/>
<dbReference type="Gene3D" id="3.40.50.300">
    <property type="entry name" value="P-loop containing nucleotide triphosphate hydrolases"/>
    <property type="match status" value="1"/>
</dbReference>
<dbReference type="InterPro" id="IPR041628">
    <property type="entry name" value="ChlI/MoxR_AAA_lid"/>
</dbReference>
<organism evidence="4 5">
    <name type="scientific">Clostridium luticellarii</name>
    <dbReference type="NCBI Taxonomy" id="1691940"/>
    <lineage>
        <taxon>Bacteria</taxon>
        <taxon>Bacillati</taxon>
        <taxon>Bacillota</taxon>
        <taxon>Clostridia</taxon>
        <taxon>Eubacteriales</taxon>
        <taxon>Clostridiaceae</taxon>
        <taxon>Clostridium</taxon>
    </lineage>
</organism>
<feature type="domain" description="ChlI/MoxR AAA lid" evidence="3">
    <location>
        <begin position="260"/>
        <end position="331"/>
    </location>
</feature>
<dbReference type="Proteomes" id="UP000237798">
    <property type="component" value="Unassembled WGS sequence"/>
</dbReference>
<reference evidence="4 5" key="1">
    <citation type="submission" date="2018-03" db="EMBL/GenBank/DDBJ databases">
        <title>Genome sequence of Clostridium luticellarii DSM 29923.</title>
        <authorList>
            <person name="Poehlein A."/>
            <person name="Daniel R."/>
        </authorList>
    </citation>
    <scope>NUCLEOTIDE SEQUENCE [LARGE SCALE GENOMIC DNA]</scope>
    <source>
        <strain evidence="4 5">DSM 29923</strain>
    </source>
</reference>
<dbReference type="InterPro" id="IPR011703">
    <property type="entry name" value="ATPase_AAA-3"/>
</dbReference>
<gene>
    <name evidence="4" type="primary">ravA</name>
    <name evidence="4" type="ORF">CLLU_15930</name>
</gene>
<dbReference type="RefSeq" id="WP_273335964.1">
    <property type="nucleotide sequence ID" value="NZ_JALCRC010000025.1"/>
</dbReference>
<evidence type="ECO:0000313" key="5">
    <source>
        <dbReference type="Proteomes" id="UP000237798"/>
    </source>
</evidence>
<dbReference type="Pfam" id="PF07726">
    <property type="entry name" value="AAA_3"/>
    <property type="match status" value="1"/>
</dbReference>
<evidence type="ECO:0000259" key="2">
    <source>
        <dbReference type="Pfam" id="PF07726"/>
    </source>
</evidence>
<evidence type="ECO:0000256" key="1">
    <source>
        <dbReference type="SAM" id="Phobius"/>
    </source>
</evidence>
<keyword evidence="5" id="KW-1185">Reference proteome</keyword>
<protein>
    <submittedName>
        <fullName evidence="4">ATPase RavA</fullName>
        <ecNumber evidence="4">3.6.3.-</ecNumber>
    </submittedName>
</protein>
<dbReference type="EMBL" id="PVXP01000017">
    <property type="protein sequence ID" value="PRR85412.1"/>
    <property type="molecule type" value="Genomic_DNA"/>
</dbReference>
<comment type="caution">
    <text evidence="4">The sequence shown here is derived from an EMBL/GenBank/DDBJ whole genome shotgun (WGS) entry which is preliminary data.</text>
</comment>
<feature type="domain" description="ATPase AAA-3" evidence="2">
    <location>
        <begin position="65"/>
        <end position="195"/>
    </location>
</feature>
<name>A0A2T0BNL2_9CLOT</name>
<keyword evidence="1" id="KW-1133">Transmembrane helix</keyword>
<dbReference type="PANTHER" id="PTHR42759">
    <property type="entry name" value="MOXR FAMILY PROTEIN"/>
    <property type="match status" value="1"/>
</dbReference>
<dbReference type="SUPFAM" id="SSF52540">
    <property type="entry name" value="P-loop containing nucleoside triphosphate hydrolases"/>
    <property type="match status" value="1"/>
</dbReference>
<dbReference type="CDD" id="cd00009">
    <property type="entry name" value="AAA"/>
    <property type="match status" value="1"/>
</dbReference>
<dbReference type="PANTHER" id="PTHR42759:SF1">
    <property type="entry name" value="MAGNESIUM-CHELATASE SUBUNIT CHLD"/>
    <property type="match status" value="1"/>
</dbReference>
<sequence>MLKNIAVVVIFIKLAIIVVNTALNCREEIGLRKDMENIIENISKVVVGKKLVILDILEAILAEGHVLIEDVPGVGKTMLVKALSKSLNLNFSRIQLTPDILPSDILGVSVYNPRNYEFNFKKGPIFANMVLVDEINRALPRTQSALIEVMEEGQITDGNNTYLLDAPFMVMATENPLEYSGTFQLPEAVLDRFMIKISLGYPTKNEEIKMLSSRSVHGKSQLDSILPVMELDQLKQHQEQVGNVHVSSGIYEFIVNIVQKTRSCNELLLGASPRASIALLKISKAAAYVHGRNYVVPDDVKENIKKVLSHRIILSKEEKFNGTDTSKIIDNIMKEVAVPDVKYA</sequence>
<keyword evidence="1" id="KW-0472">Membrane</keyword>
<dbReference type="InterPro" id="IPR050764">
    <property type="entry name" value="CbbQ/NirQ/NorQ/GpvN"/>
</dbReference>
<dbReference type="EC" id="3.6.3.-" evidence="4"/>
<proteinExistence type="predicted"/>
<keyword evidence="1" id="KW-0812">Transmembrane</keyword>
<evidence type="ECO:0000313" key="4">
    <source>
        <dbReference type="EMBL" id="PRR85412.1"/>
    </source>
</evidence>
<keyword evidence="4" id="KW-0378">Hydrolase</keyword>
<accession>A0A2T0BNL2</accession>
<feature type="transmembrane region" description="Helical" evidence="1">
    <location>
        <begin position="6"/>
        <end position="25"/>
    </location>
</feature>
<dbReference type="GO" id="GO:0016887">
    <property type="term" value="F:ATP hydrolysis activity"/>
    <property type="evidence" value="ECO:0007669"/>
    <property type="project" value="InterPro"/>
</dbReference>
<dbReference type="GO" id="GO:0005524">
    <property type="term" value="F:ATP binding"/>
    <property type="evidence" value="ECO:0007669"/>
    <property type="project" value="InterPro"/>
</dbReference>
<dbReference type="PIRSF" id="PIRSF002849">
    <property type="entry name" value="AAA_ATPase_chaperone_MoxR_prd"/>
    <property type="match status" value="1"/>
</dbReference>
<evidence type="ECO:0000259" key="3">
    <source>
        <dbReference type="Pfam" id="PF17863"/>
    </source>
</evidence>
<dbReference type="InterPro" id="IPR027417">
    <property type="entry name" value="P-loop_NTPase"/>
</dbReference>
<dbReference type="Gene3D" id="1.10.8.80">
    <property type="entry name" value="Magnesium chelatase subunit I, C-Terminal domain"/>
    <property type="match status" value="1"/>
</dbReference>